<sequence length="313" mass="36679">MKEYLQENQPKFYNLIKNEFIQNKIPHAFLLVGNNTKVPLNYLAMSLICDETLACEKCNDCRKVLENKYGDIIRYDGKETSIKKGDIEYIQDTFKKSSLEGKAKIYIIENIESATKEAMNTLLKMLEEPTSGIYAIFTTNNISRVLPTILSRCQVIDIKPDSKEVIYKALIKSNIPEEAAKILTYLSASEEEAKNLYDERFEYMQTEVINFIEDLYTKRMNLIINVQTNLLKNYKERDDIKLFLNMLVLAMKDMFHVKHNQNLVFSAHYDFFNSLQIDENKLIKQIEIILETIYTIESNANLLMLMDRMMYRL</sequence>
<dbReference type="GO" id="GO:0006261">
    <property type="term" value="P:DNA-templated DNA replication"/>
    <property type="evidence" value="ECO:0007669"/>
    <property type="project" value="TreeGrafter"/>
</dbReference>
<comment type="caution">
    <text evidence="1">The sequence shown here is derived from an EMBL/GenBank/DDBJ whole genome shotgun (WGS) entry which is preliminary data.</text>
</comment>
<reference evidence="1" key="2">
    <citation type="submission" date="2021-04" db="EMBL/GenBank/DDBJ databases">
        <authorList>
            <person name="Gilroy R."/>
        </authorList>
    </citation>
    <scope>NUCLEOTIDE SEQUENCE</scope>
    <source>
        <strain evidence="1">ChiGjej1B1-14440</strain>
    </source>
</reference>
<dbReference type="PANTHER" id="PTHR11669:SF8">
    <property type="entry name" value="DNA POLYMERASE III SUBUNIT DELTA"/>
    <property type="match status" value="1"/>
</dbReference>
<dbReference type="InterPro" id="IPR027417">
    <property type="entry name" value="P-loop_NTPase"/>
</dbReference>
<protein>
    <submittedName>
        <fullName evidence="1">AAA family ATPase</fullName>
    </submittedName>
</protein>
<dbReference type="Proteomes" id="UP000886724">
    <property type="component" value="Unassembled WGS sequence"/>
</dbReference>
<dbReference type="EMBL" id="DXET01000173">
    <property type="protein sequence ID" value="HIX81878.1"/>
    <property type="molecule type" value="Genomic_DNA"/>
</dbReference>
<organism evidence="1 2">
    <name type="scientific">Candidatus Erysipelatoclostridium merdavium</name>
    <dbReference type="NCBI Taxonomy" id="2838566"/>
    <lineage>
        <taxon>Bacteria</taxon>
        <taxon>Bacillati</taxon>
        <taxon>Bacillota</taxon>
        <taxon>Erysipelotrichia</taxon>
        <taxon>Erysipelotrichales</taxon>
        <taxon>Erysipelotrichales incertae sedis</taxon>
    </lineage>
</organism>
<accession>A0A9D1XLU0</accession>
<evidence type="ECO:0000313" key="2">
    <source>
        <dbReference type="Proteomes" id="UP000886724"/>
    </source>
</evidence>
<reference evidence="1" key="1">
    <citation type="journal article" date="2021" name="PeerJ">
        <title>Extensive microbial diversity within the chicken gut microbiome revealed by metagenomics and culture.</title>
        <authorList>
            <person name="Gilroy R."/>
            <person name="Ravi A."/>
            <person name="Getino M."/>
            <person name="Pursley I."/>
            <person name="Horton D.L."/>
            <person name="Alikhan N.F."/>
            <person name="Baker D."/>
            <person name="Gharbi K."/>
            <person name="Hall N."/>
            <person name="Watson M."/>
            <person name="Adriaenssens E.M."/>
            <person name="Foster-Nyarko E."/>
            <person name="Jarju S."/>
            <person name="Secka A."/>
            <person name="Antonio M."/>
            <person name="Oren A."/>
            <person name="Chaudhuri R.R."/>
            <person name="La Ragione R."/>
            <person name="Hildebrand F."/>
            <person name="Pallen M.J."/>
        </authorList>
    </citation>
    <scope>NUCLEOTIDE SEQUENCE</scope>
    <source>
        <strain evidence="1">ChiGjej1B1-14440</strain>
    </source>
</reference>
<dbReference type="AlphaFoldDB" id="A0A9D1XLU0"/>
<evidence type="ECO:0000313" key="1">
    <source>
        <dbReference type="EMBL" id="HIX81878.1"/>
    </source>
</evidence>
<dbReference type="Gene3D" id="3.40.50.300">
    <property type="entry name" value="P-loop containing nucleotide triphosphate hydrolases"/>
    <property type="match status" value="1"/>
</dbReference>
<name>A0A9D1XLU0_9FIRM</name>
<dbReference type="Pfam" id="PF13177">
    <property type="entry name" value="DNA_pol3_delta2"/>
    <property type="match status" value="1"/>
</dbReference>
<dbReference type="SUPFAM" id="SSF52540">
    <property type="entry name" value="P-loop containing nucleoside triphosphate hydrolases"/>
    <property type="match status" value="1"/>
</dbReference>
<dbReference type="PANTHER" id="PTHR11669">
    <property type="entry name" value="REPLICATION FACTOR C / DNA POLYMERASE III GAMMA-TAU SUBUNIT"/>
    <property type="match status" value="1"/>
</dbReference>
<dbReference type="InterPro" id="IPR050238">
    <property type="entry name" value="DNA_Rep/Repair_Clamp_Loader"/>
</dbReference>
<gene>
    <name evidence="1" type="ORF">H9980_07920</name>
</gene>
<proteinExistence type="predicted"/>